<evidence type="ECO:0000313" key="3">
    <source>
        <dbReference type="EnsemblMetazoa" id="GBRI018711-PA"/>
    </source>
</evidence>
<evidence type="ECO:0000256" key="1">
    <source>
        <dbReference type="ARBA" id="ARBA00005776"/>
    </source>
</evidence>
<evidence type="ECO:0000259" key="2">
    <source>
        <dbReference type="SMART" id="SM00471"/>
    </source>
</evidence>
<sequence>MYTTYTVFNSRTTIGSGLVMEIEDDVHGTIRVSEDIKQIIEHRFFQRLKMIRQLGFTEPGYRKHDEEIKHNRYKHSIGTYYSALKAVEAIESNTEWIKRNEDRKIPRLYRDAVLLAALLHDIGHGPFSHTWESVDPEYDHEAMSGKLIDKIFAECPQIFGHLRENTNRGIDLIKALITGQHKDFKHSLPNKYRFIFEIVSNKLCQIDVDKWDYLKRDGRLFGKESLIDFDEIFLNARASEDGAHVEYSRCDVYKIIQLFTTRWIFHKEYYLQNRATVCDVLLAKIIKPKYTTSKLKQFYQLENFANFTDETILRAIKDDSLTKFLNVPIESYKKNSIEEFDSKFTSLSDSWGGEGDLEVKPVFKYFPYKEACFYPDHKITEEDKTYPLKKQLKFCCSDREVFDNVQYVTIVHEISDKVHGKILIPEDISTIIRNSFFERLKSIRQLGFVKLHSNMDDGIIECSRYEHCIGTYHLALKAIEAIEKNTEWIRKNEEEEGKIPSLYRNAILLAALLHDIGHAAFSHSWEDVDSDYDHEIMSWKLIDKIFTENVGIFLPLQEFLTDFEEVFLNARVSEDGAHIEYLCSDGYKIIQLFIARWIFYRDYYCQTRNIICNAILRKIIKRNYTSNELKNFYQIENFLNFTDEKILTAIKDDTLTKFLKKSIACKEIPSKEFQNFCEHLHSTYSDSESFHIQPVSKYFPKNKVQLYPDRADFDTIPDLTIVIRRTINFLCSERDNAMDILDKIYGVINLSMDVQAIVESPLFKRLKSIRQLGFMKLGYNTNDRIIEHNRYNHSIGTYHNALLTLEAIEKNTEWIRTVEPEGKIPSVYRDAVLLAALLHDIGHGPFSHTWEIVDPEYDHEAMSGKLIDEIFAECPQIFGHLRENTNRGIDLIKALITGQHKDFKHSLPNKYRFIFEIVSNKLCQIDVDKWDYLKRDGRLFGKESLIDFDEIFLNARASEDGAHVEYSCCDVYKIIQLFTARWTFYRDYYSQTYNIMCNAILRKIIGRRFATIDLKKFYEINNFLNFIDAELIETIKGDNLTRFLDESTTFKEVSSKEFQAICSCLVGSYIDRQFIYIENILKYFPKNEVRLYPNRGMIDVIVDETYSIRKQIDFVCSESYDIGYIGIRHCHHKEGKGTVPVTFKLMLYIIKRK</sequence>
<dbReference type="SMART" id="SM00471">
    <property type="entry name" value="HDc"/>
    <property type="match status" value="3"/>
</dbReference>
<dbReference type="VEuPathDB" id="VectorBase:GBRI018711"/>
<dbReference type="InterPro" id="IPR050135">
    <property type="entry name" value="dGTPase-like"/>
</dbReference>
<protein>
    <recommendedName>
        <fullName evidence="2">HD/PDEase domain-containing protein</fullName>
    </recommendedName>
</protein>
<reference evidence="4" key="1">
    <citation type="submission" date="2014-03" db="EMBL/GenBank/DDBJ databases">
        <authorList>
            <person name="Aksoy S."/>
            <person name="Warren W."/>
            <person name="Wilson R.K."/>
        </authorList>
    </citation>
    <scope>NUCLEOTIDE SEQUENCE [LARGE SCALE GENOMIC DNA]</scope>
    <source>
        <strain evidence="4">IAEA</strain>
    </source>
</reference>
<dbReference type="EnsemblMetazoa" id="GBRI018711-RA">
    <property type="protein sequence ID" value="GBRI018711-PA"/>
    <property type="gene ID" value="GBRI018711"/>
</dbReference>
<reference evidence="3" key="2">
    <citation type="submission" date="2020-05" db="UniProtKB">
        <authorList>
            <consortium name="EnsemblMetazoa"/>
        </authorList>
    </citation>
    <scope>IDENTIFICATION</scope>
    <source>
        <strain evidence="3">IAEA</strain>
    </source>
</reference>
<dbReference type="PANTHER" id="PTHR11373">
    <property type="entry name" value="DEOXYNUCLEOSIDE TRIPHOSPHATE TRIPHOSPHOHYDROLASE"/>
    <property type="match status" value="1"/>
</dbReference>
<accession>A0A1A9WGB9</accession>
<dbReference type="Pfam" id="PF01966">
    <property type="entry name" value="HD"/>
    <property type="match status" value="3"/>
</dbReference>
<organism evidence="3 4">
    <name type="scientific">Glossina brevipalpis</name>
    <dbReference type="NCBI Taxonomy" id="37001"/>
    <lineage>
        <taxon>Eukaryota</taxon>
        <taxon>Metazoa</taxon>
        <taxon>Ecdysozoa</taxon>
        <taxon>Arthropoda</taxon>
        <taxon>Hexapoda</taxon>
        <taxon>Insecta</taxon>
        <taxon>Pterygota</taxon>
        <taxon>Neoptera</taxon>
        <taxon>Endopterygota</taxon>
        <taxon>Diptera</taxon>
        <taxon>Brachycera</taxon>
        <taxon>Muscomorpha</taxon>
        <taxon>Hippoboscoidea</taxon>
        <taxon>Glossinidae</taxon>
        <taxon>Glossina</taxon>
    </lineage>
</organism>
<feature type="domain" description="HD/PDEase" evidence="2">
    <location>
        <begin position="68"/>
        <end position="223"/>
    </location>
</feature>
<dbReference type="PANTHER" id="PTHR11373:SF4">
    <property type="entry name" value="DEOXYNUCLEOSIDE TRIPHOSPHATE TRIPHOSPHOHYDROLASE SAMHD1"/>
    <property type="match status" value="1"/>
</dbReference>
<dbReference type="STRING" id="37001.A0A1A9WGB9"/>
<dbReference type="GO" id="GO:0005634">
    <property type="term" value="C:nucleus"/>
    <property type="evidence" value="ECO:0007669"/>
    <property type="project" value="TreeGrafter"/>
</dbReference>
<dbReference type="Gene3D" id="1.10.3210.10">
    <property type="entry name" value="Hypothetical protein af1432"/>
    <property type="match status" value="4"/>
</dbReference>
<dbReference type="SUPFAM" id="SSF109604">
    <property type="entry name" value="HD-domain/PDEase-like"/>
    <property type="match status" value="3"/>
</dbReference>
<dbReference type="InterPro" id="IPR003607">
    <property type="entry name" value="HD/PDEase_dom"/>
</dbReference>
<evidence type="ECO:0000313" key="4">
    <source>
        <dbReference type="Proteomes" id="UP000091820"/>
    </source>
</evidence>
<dbReference type="CDD" id="cd00077">
    <property type="entry name" value="HDc"/>
    <property type="match status" value="3"/>
</dbReference>
<comment type="similarity">
    <text evidence="1">Belongs to the SAMHD1 family.</text>
</comment>
<proteinExistence type="inferred from homology"/>
<name>A0A1A9WGB9_9MUSC</name>
<dbReference type="AlphaFoldDB" id="A0A1A9WGB9"/>
<dbReference type="Proteomes" id="UP000091820">
    <property type="component" value="Unassembled WGS sequence"/>
</dbReference>
<keyword evidence="4" id="KW-1185">Reference proteome</keyword>
<dbReference type="InterPro" id="IPR006674">
    <property type="entry name" value="HD_domain"/>
</dbReference>
<feature type="domain" description="HD/PDEase" evidence="2">
    <location>
        <begin position="786"/>
        <end position="942"/>
    </location>
</feature>
<feature type="domain" description="HD/PDEase" evidence="2">
    <location>
        <begin position="460"/>
        <end position="591"/>
    </location>
</feature>
<dbReference type="GO" id="GO:0008832">
    <property type="term" value="F:dGTPase activity"/>
    <property type="evidence" value="ECO:0007669"/>
    <property type="project" value="TreeGrafter"/>
</dbReference>
<dbReference type="GO" id="GO:0006203">
    <property type="term" value="P:dGTP catabolic process"/>
    <property type="evidence" value="ECO:0007669"/>
    <property type="project" value="TreeGrafter"/>
</dbReference>